<feature type="compositionally biased region" description="Polar residues" evidence="2">
    <location>
        <begin position="588"/>
        <end position="600"/>
    </location>
</feature>
<evidence type="ECO:0000313" key="5">
    <source>
        <dbReference type="EMBL" id="CAH1101192.1"/>
    </source>
</evidence>
<keyword evidence="6" id="KW-1185">Reference proteome</keyword>
<dbReference type="EMBL" id="OV651823">
    <property type="protein sequence ID" value="CAH1101192.1"/>
    <property type="molecule type" value="Genomic_DNA"/>
</dbReference>
<dbReference type="InterPro" id="IPR036063">
    <property type="entry name" value="Smr_dom_sf"/>
</dbReference>
<dbReference type="SUPFAM" id="SSF160443">
    <property type="entry name" value="SMR domain-like"/>
    <property type="match status" value="1"/>
</dbReference>
<feature type="coiled-coil region" evidence="1">
    <location>
        <begin position="765"/>
        <end position="799"/>
    </location>
</feature>
<dbReference type="Pfam" id="PF13671">
    <property type="entry name" value="AAA_33"/>
    <property type="match status" value="1"/>
</dbReference>
<dbReference type="Proteomes" id="UP001153636">
    <property type="component" value="Chromosome 11"/>
</dbReference>
<dbReference type="InterPro" id="IPR009060">
    <property type="entry name" value="UBA-like_sf"/>
</dbReference>
<dbReference type="InterPro" id="IPR027417">
    <property type="entry name" value="P-loop_NTPase"/>
</dbReference>
<evidence type="ECO:0000259" key="3">
    <source>
        <dbReference type="SMART" id="SM00463"/>
    </source>
</evidence>
<dbReference type="SUPFAM" id="SSF46934">
    <property type="entry name" value="UBA-like"/>
    <property type="match status" value="1"/>
</dbReference>
<evidence type="ECO:0000256" key="1">
    <source>
        <dbReference type="SAM" id="Coils"/>
    </source>
</evidence>
<feature type="compositionally biased region" description="Basic residues" evidence="2">
    <location>
        <begin position="603"/>
        <end position="613"/>
    </location>
</feature>
<dbReference type="SMART" id="SM01162">
    <property type="entry name" value="DUF1771"/>
    <property type="match status" value="1"/>
</dbReference>
<evidence type="ECO:0000313" key="6">
    <source>
        <dbReference type="Proteomes" id="UP001153636"/>
    </source>
</evidence>
<dbReference type="AlphaFoldDB" id="A0A9P0CM70"/>
<dbReference type="SMART" id="SM00463">
    <property type="entry name" value="SMR"/>
    <property type="match status" value="1"/>
</dbReference>
<proteinExistence type="predicted"/>
<dbReference type="CDD" id="cd14279">
    <property type="entry name" value="CUE"/>
    <property type="match status" value="1"/>
</dbReference>
<reference evidence="5" key="1">
    <citation type="submission" date="2022-01" db="EMBL/GenBank/DDBJ databases">
        <authorList>
            <person name="King R."/>
        </authorList>
    </citation>
    <scope>NUCLEOTIDE SEQUENCE</scope>
</reference>
<dbReference type="GO" id="GO:0005634">
    <property type="term" value="C:nucleus"/>
    <property type="evidence" value="ECO:0007669"/>
    <property type="project" value="TreeGrafter"/>
</dbReference>
<name>A0A9P0CM70_9CUCU</name>
<dbReference type="Gene3D" id="3.40.50.300">
    <property type="entry name" value="P-loop containing nucleotide triphosphate hydrolases"/>
    <property type="match status" value="1"/>
</dbReference>
<evidence type="ECO:0000259" key="4">
    <source>
        <dbReference type="SMART" id="SM01162"/>
    </source>
</evidence>
<accession>A0A9P0CM70</accession>
<dbReference type="GO" id="GO:0004519">
    <property type="term" value="F:endonuclease activity"/>
    <property type="evidence" value="ECO:0007669"/>
    <property type="project" value="TreeGrafter"/>
</dbReference>
<dbReference type="Gene3D" id="3.30.1370.110">
    <property type="match status" value="1"/>
</dbReference>
<keyword evidence="1" id="KW-0175">Coiled coil</keyword>
<gene>
    <name evidence="5" type="ORF">PSYICH_LOCUS2856</name>
</gene>
<protein>
    <recommendedName>
        <fullName evidence="7">NEDD4-binding protein 2</fullName>
    </recommendedName>
</protein>
<feature type="domain" description="Smr" evidence="3">
    <location>
        <begin position="996"/>
        <end position="1080"/>
    </location>
</feature>
<dbReference type="PANTHER" id="PTHR46535:SF1">
    <property type="entry name" value="NEDD4-BINDING PROTEIN 2"/>
    <property type="match status" value="1"/>
</dbReference>
<organism evidence="5 6">
    <name type="scientific">Psylliodes chrysocephalus</name>
    <dbReference type="NCBI Taxonomy" id="3402493"/>
    <lineage>
        <taxon>Eukaryota</taxon>
        <taxon>Metazoa</taxon>
        <taxon>Ecdysozoa</taxon>
        <taxon>Arthropoda</taxon>
        <taxon>Hexapoda</taxon>
        <taxon>Insecta</taxon>
        <taxon>Pterygota</taxon>
        <taxon>Neoptera</taxon>
        <taxon>Endopterygota</taxon>
        <taxon>Coleoptera</taxon>
        <taxon>Polyphaga</taxon>
        <taxon>Cucujiformia</taxon>
        <taxon>Chrysomeloidea</taxon>
        <taxon>Chrysomelidae</taxon>
        <taxon>Galerucinae</taxon>
        <taxon>Alticini</taxon>
        <taxon>Psylliodes</taxon>
    </lineage>
</organism>
<evidence type="ECO:0000256" key="2">
    <source>
        <dbReference type="SAM" id="MobiDB-lite"/>
    </source>
</evidence>
<feature type="domain" description="DUF1771" evidence="4">
    <location>
        <begin position="928"/>
        <end position="991"/>
    </location>
</feature>
<dbReference type="InterPro" id="IPR013899">
    <property type="entry name" value="DUF1771"/>
</dbReference>
<dbReference type="InterPro" id="IPR002625">
    <property type="entry name" value="Smr_dom"/>
</dbReference>
<dbReference type="PANTHER" id="PTHR46535">
    <property type="entry name" value="NEDD4-BINDING PROTEIN 2"/>
    <property type="match status" value="1"/>
</dbReference>
<feature type="region of interest" description="Disordered" evidence="2">
    <location>
        <begin position="580"/>
        <end position="624"/>
    </location>
</feature>
<dbReference type="InterPro" id="IPR052772">
    <property type="entry name" value="Endo/PolyKinase_Domain-Protein"/>
</dbReference>
<sequence length="1092" mass="124911">MSSFGNLEVSGMGVIDQLNELFGSALHLDIIKSVASSCDFDLVESSNKLLELTGVSDKRKYEDTDMDEEMFISKVNSKSGESSIRLSKTVSFTTLPKKSRKTLDFEVAVNQINKGYKVLILMRGLPGSGKSTLAKKILEHTIGFDMNYHLHILSTDDYFCQNSQNVYQYDVRKLDEAHNWNQKRAFQAMSRGFSPVIIDNTNVQMWEMKSYATMAIDYGYLLYIIEPDTHWCFNDKELFKRNTHGIYRGKIKDMLDRYEKNITPEKLLSAYNIVYKHQKTPQLRLYPPPDFNVSKDNIGNKSGTFVKSTSMSVLSNKTENIQNIENVNLMYFDDVEGCLSTKSQPVDKNFNSVVLNNYCSQNAVDKILMFNDNNQSTTVLKPTATAASVATEKDIFIISDDEDEVPMENDLYSRVEHAWGIKESSLKSWDIVSPITEPFKGKQNLPETTFEETKNIVETNDNSTMTDNEYFRLLSNDKLSSGFFGGLVVLDTVNRDINHSTPKREPNISFKLTLDKGCMTDDFFEDFENHISELESLFPSVPKNHLTYWYNKCKGDLEWTIEFLLEAKDEIMTLIVTDDSDNDKAESSDSNAQTVGSNDSNKVHKITKKRVKKSGNSSSPDDKEEIKKLIESKIDIGGEHYSKHLLKVKNYKSKNDYTNSNASESQITINEPSTESQVIINGPSTSKCIYQDNSDEVISIDSDMDFDEIEIEKEAEETVELNLGEHFVTELEKKFADPNIQYPKGFQPVVQMPVALAKQLYSFYIESIFQQMENQEHVMESLLKEDEEFARKLQASEQEEISSTEPNQILSLKEIQEDQQAAKRLHQREVDKWKDLNPDTLAAKLTKQKLFSIFPTIDQDTLLEILHAHDDKYVDTVETLLLSTKSKIIQGSEELMKEPPIRDEVLEEMKEAQKSSSCNETADPQEATYYREEANRYLKRREDLYQKAQKYHQKGMAEVAQFYSGLASLQTTYFDRSNSLAATAFLDEHSKRLQDFNTLDLHFLYVKEALPSLDVFLDRNINLLRHSSIKQSEYLQIITGRGNRSKEGISKIKPAVISRLHKRNIKYVVLNPGLLKVKITKNSLVTSEFSTS</sequence>
<dbReference type="SUPFAM" id="SSF52540">
    <property type="entry name" value="P-loop containing nucleoside triphosphate hydrolases"/>
    <property type="match status" value="1"/>
</dbReference>
<dbReference type="OrthoDB" id="3231855at2759"/>
<evidence type="ECO:0008006" key="7">
    <source>
        <dbReference type="Google" id="ProtNLM"/>
    </source>
</evidence>